<reference evidence="1" key="1">
    <citation type="submission" date="2018-06" db="EMBL/GenBank/DDBJ databases">
        <authorList>
            <person name="Zhirakovskaya E."/>
        </authorList>
    </citation>
    <scope>NUCLEOTIDE SEQUENCE</scope>
</reference>
<proteinExistence type="predicted"/>
<dbReference type="PROSITE" id="PS51257">
    <property type="entry name" value="PROKAR_LIPOPROTEIN"/>
    <property type="match status" value="1"/>
</dbReference>
<organism evidence="1">
    <name type="scientific">hydrothermal vent metagenome</name>
    <dbReference type="NCBI Taxonomy" id="652676"/>
    <lineage>
        <taxon>unclassified sequences</taxon>
        <taxon>metagenomes</taxon>
        <taxon>ecological metagenomes</taxon>
    </lineage>
</organism>
<gene>
    <name evidence="1" type="ORF">MNBD_GAMMA16-2329</name>
</gene>
<sequence length="248" mass="29192">MFRFISDSRFLSLFFWVTTLVIVIACSKQPSGTKEKQAAHGLSADLFDINPFEVRLNGRLFRIPRGYVSTVITYSSTVIRHGHANHVSLFTYWPDFKTQSVENIRERRPRFKDQIKFYITSGVDKESLLFLEENRLEKHLKRTEWRRIEQKPTLGLVIYKAKAKGYRWGSLTYVPIDESWRTPNGNRFSLNCQNIHDTNDMPSECEASYRLKNNVHLSYYFHGKHVEHWQEIDRAIREIMTVATGVKQ</sequence>
<protein>
    <recommendedName>
        <fullName evidence="2">Lipoprotein</fullName>
    </recommendedName>
</protein>
<evidence type="ECO:0008006" key="2">
    <source>
        <dbReference type="Google" id="ProtNLM"/>
    </source>
</evidence>
<dbReference type="EMBL" id="UOFO01000059">
    <property type="protein sequence ID" value="VAW85068.1"/>
    <property type="molecule type" value="Genomic_DNA"/>
</dbReference>
<evidence type="ECO:0000313" key="1">
    <source>
        <dbReference type="EMBL" id="VAW85068.1"/>
    </source>
</evidence>
<name>A0A3B0YVQ0_9ZZZZ</name>
<accession>A0A3B0YVQ0</accession>
<dbReference type="AlphaFoldDB" id="A0A3B0YVQ0"/>